<feature type="region of interest" description="Disordered" evidence="1">
    <location>
        <begin position="1"/>
        <end position="38"/>
    </location>
</feature>
<keyword evidence="3" id="KW-1185">Reference proteome</keyword>
<evidence type="ECO:0000313" key="3">
    <source>
        <dbReference type="Proteomes" id="UP000299102"/>
    </source>
</evidence>
<feature type="compositionally biased region" description="Basic and acidic residues" evidence="1">
    <location>
        <begin position="109"/>
        <end position="132"/>
    </location>
</feature>
<proteinExistence type="predicted"/>
<name>A0A4C1ZZD3_EUMVA</name>
<dbReference type="AlphaFoldDB" id="A0A4C1ZZD3"/>
<feature type="region of interest" description="Disordered" evidence="1">
    <location>
        <begin position="87"/>
        <end position="144"/>
    </location>
</feature>
<accession>A0A4C1ZZD3</accession>
<dbReference type="EMBL" id="BGZK01002315">
    <property type="protein sequence ID" value="GBP92852.1"/>
    <property type="molecule type" value="Genomic_DNA"/>
</dbReference>
<sequence length="144" mass="16993">MELKVEIEVGNENETEGQNQWRVKEGHGGHNPRAQSLSHTTVIELEPVLLNLVHLTSTESKNWSRIKESRISIRIDNERTTSRDWIRNRSGYRSRSNKELTSKRTGSKNQERDINQIDNEKNDIERDWDQNRKRNINQESTKKD</sequence>
<dbReference type="Proteomes" id="UP000299102">
    <property type="component" value="Unassembled WGS sequence"/>
</dbReference>
<protein>
    <submittedName>
        <fullName evidence="2">Uncharacterized protein</fullName>
    </submittedName>
</protein>
<evidence type="ECO:0000313" key="2">
    <source>
        <dbReference type="EMBL" id="GBP92852.1"/>
    </source>
</evidence>
<reference evidence="2 3" key="1">
    <citation type="journal article" date="2019" name="Commun. Biol.">
        <title>The bagworm genome reveals a unique fibroin gene that provides high tensile strength.</title>
        <authorList>
            <person name="Kono N."/>
            <person name="Nakamura H."/>
            <person name="Ohtoshi R."/>
            <person name="Tomita M."/>
            <person name="Numata K."/>
            <person name="Arakawa K."/>
        </authorList>
    </citation>
    <scope>NUCLEOTIDE SEQUENCE [LARGE SCALE GENOMIC DNA]</scope>
</reference>
<gene>
    <name evidence="2" type="ORF">EVAR_95989_1</name>
</gene>
<comment type="caution">
    <text evidence="2">The sequence shown here is derived from an EMBL/GenBank/DDBJ whole genome shotgun (WGS) entry which is preliminary data.</text>
</comment>
<organism evidence="2 3">
    <name type="scientific">Eumeta variegata</name>
    <name type="common">Bagworm moth</name>
    <name type="synonym">Eumeta japonica</name>
    <dbReference type="NCBI Taxonomy" id="151549"/>
    <lineage>
        <taxon>Eukaryota</taxon>
        <taxon>Metazoa</taxon>
        <taxon>Ecdysozoa</taxon>
        <taxon>Arthropoda</taxon>
        <taxon>Hexapoda</taxon>
        <taxon>Insecta</taxon>
        <taxon>Pterygota</taxon>
        <taxon>Neoptera</taxon>
        <taxon>Endopterygota</taxon>
        <taxon>Lepidoptera</taxon>
        <taxon>Glossata</taxon>
        <taxon>Ditrysia</taxon>
        <taxon>Tineoidea</taxon>
        <taxon>Psychidae</taxon>
        <taxon>Oiketicinae</taxon>
        <taxon>Eumeta</taxon>
    </lineage>
</organism>
<evidence type="ECO:0000256" key="1">
    <source>
        <dbReference type="SAM" id="MobiDB-lite"/>
    </source>
</evidence>